<dbReference type="PANTHER" id="PTHR11215">
    <property type="entry name" value="METAL DEPENDENT HYDROLASE - RELATED"/>
    <property type="match status" value="1"/>
</dbReference>
<keyword evidence="3" id="KW-1185">Reference proteome</keyword>
<gene>
    <name evidence="2" type="ORF">B4U80_02525</name>
</gene>
<name>A0A443S1G3_9ACAR</name>
<evidence type="ECO:0000313" key="3">
    <source>
        <dbReference type="Proteomes" id="UP000288716"/>
    </source>
</evidence>
<dbReference type="GO" id="GO:0005634">
    <property type="term" value="C:nucleus"/>
    <property type="evidence" value="ECO:0007669"/>
    <property type="project" value="TreeGrafter"/>
</dbReference>
<accession>A0A443S1G3</accession>
<dbReference type="OrthoDB" id="10265310at2759"/>
<dbReference type="PANTHER" id="PTHR11215:SF1">
    <property type="entry name" value="MYG1 EXONUCLEASE"/>
    <property type="match status" value="1"/>
</dbReference>
<evidence type="ECO:0000313" key="2">
    <source>
        <dbReference type="EMBL" id="RWS21360.1"/>
    </source>
</evidence>
<dbReference type="STRING" id="299467.A0A443S1G3"/>
<proteinExistence type="inferred from homology"/>
<dbReference type="Pfam" id="PF03690">
    <property type="entry name" value="MYG1_exonuc"/>
    <property type="match status" value="1"/>
</dbReference>
<dbReference type="InterPro" id="IPR003226">
    <property type="entry name" value="MYG1_exonuclease"/>
</dbReference>
<organism evidence="2 3">
    <name type="scientific">Leptotrombidium deliense</name>
    <dbReference type="NCBI Taxonomy" id="299467"/>
    <lineage>
        <taxon>Eukaryota</taxon>
        <taxon>Metazoa</taxon>
        <taxon>Ecdysozoa</taxon>
        <taxon>Arthropoda</taxon>
        <taxon>Chelicerata</taxon>
        <taxon>Arachnida</taxon>
        <taxon>Acari</taxon>
        <taxon>Acariformes</taxon>
        <taxon>Trombidiformes</taxon>
        <taxon>Prostigmata</taxon>
        <taxon>Anystina</taxon>
        <taxon>Parasitengona</taxon>
        <taxon>Trombiculoidea</taxon>
        <taxon>Trombiculidae</taxon>
        <taxon>Leptotrombidium</taxon>
    </lineage>
</organism>
<dbReference type="Proteomes" id="UP000288716">
    <property type="component" value="Unassembled WGS sequence"/>
</dbReference>
<comment type="caution">
    <text evidence="2">The sequence shown here is derived from an EMBL/GenBank/DDBJ whole genome shotgun (WGS) entry which is preliminary data.</text>
</comment>
<protein>
    <submittedName>
        <fullName evidence="2">UPF0160 protein MYG1-like isoform X2</fullName>
    </submittedName>
</protein>
<sequence length="332" mass="38212">MANAKKKRVVIGTHNGTFHCDDVFACFLLKLLPENTNAEIVRTRDAKILKDCDFVVDVGGVYDHSTHRYDHHQPSFNHTLNSLNSKKPFGIKLSSAGLIFTHYGHRIIANQLNKSEDNEDVDLLFDKLYETFVKEIDAIDNGVEMCNETPIYRIHTNISSRVKHLLPSWQENSTDELLFQKFQQAMQMVGDEFLGRLHFYSNDWLPAKRIILNAIKNRFKVDDSGAIIDLSEAKGGLPWKEHLFTIEKELNIENQIKFVIFEDKSWRVQSVPRDKDSFLLRNPLNEQWKGLRDMELSQKSGIDGCVFVHINCFIGGNDTREGCLQMARKSLI</sequence>
<dbReference type="VEuPathDB" id="VectorBase:LDEU010681"/>
<comment type="similarity">
    <text evidence="1">Belongs to the MYG1 family.</text>
</comment>
<evidence type="ECO:0000256" key="1">
    <source>
        <dbReference type="ARBA" id="ARBA00010105"/>
    </source>
</evidence>
<dbReference type="EMBL" id="NCKV01012604">
    <property type="protein sequence ID" value="RWS21360.1"/>
    <property type="molecule type" value="Genomic_DNA"/>
</dbReference>
<dbReference type="GO" id="GO:0005737">
    <property type="term" value="C:cytoplasm"/>
    <property type="evidence" value="ECO:0007669"/>
    <property type="project" value="TreeGrafter"/>
</dbReference>
<reference evidence="2 3" key="1">
    <citation type="journal article" date="2018" name="Gigascience">
        <title>Genomes of trombidid mites reveal novel predicted allergens and laterally-transferred genes associated with secondary metabolism.</title>
        <authorList>
            <person name="Dong X."/>
            <person name="Chaisiri K."/>
            <person name="Xia D."/>
            <person name="Armstrong S.D."/>
            <person name="Fang Y."/>
            <person name="Donnelly M.J."/>
            <person name="Kadowaki T."/>
            <person name="McGarry J.W."/>
            <person name="Darby A.C."/>
            <person name="Makepeace B.L."/>
        </authorList>
    </citation>
    <scope>NUCLEOTIDE SEQUENCE [LARGE SCALE GENOMIC DNA]</scope>
    <source>
        <strain evidence="2">UoL-UT</strain>
    </source>
</reference>
<dbReference type="AlphaFoldDB" id="A0A443S1G3"/>